<keyword evidence="3" id="KW-1185">Reference proteome</keyword>
<proteinExistence type="predicted"/>
<organism evidence="2 3">
    <name type="scientific">Vigna mungo</name>
    <name type="common">Black gram</name>
    <name type="synonym">Phaseolus mungo</name>
    <dbReference type="NCBI Taxonomy" id="3915"/>
    <lineage>
        <taxon>Eukaryota</taxon>
        <taxon>Viridiplantae</taxon>
        <taxon>Streptophyta</taxon>
        <taxon>Embryophyta</taxon>
        <taxon>Tracheophyta</taxon>
        <taxon>Spermatophyta</taxon>
        <taxon>Magnoliopsida</taxon>
        <taxon>eudicotyledons</taxon>
        <taxon>Gunneridae</taxon>
        <taxon>Pentapetalae</taxon>
        <taxon>rosids</taxon>
        <taxon>fabids</taxon>
        <taxon>Fabales</taxon>
        <taxon>Fabaceae</taxon>
        <taxon>Papilionoideae</taxon>
        <taxon>50 kb inversion clade</taxon>
        <taxon>NPAAA clade</taxon>
        <taxon>indigoferoid/millettioid clade</taxon>
        <taxon>Phaseoleae</taxon>
        <taxon>Vigna</taxon>
    </lineage>
</organism>
<protein>
    <submittedName>
        <fullName evidence="2">Uncharacterized protein</fullName>
    </submittedName>
</protein>
<evidence type="ECO:0000256" key="1">
    <source>
        <dbReference type="SAM" id="MobiDB-lite"/>
    </source>
</evidence>
<feature type="compositionally biased region" description="Basic and acidic residues" evidence="1">
    <location>
        <begin position="49"/>
        <end position="59"/>
    </location>
</feature>
<evidence type="ECO:0000313" key="2">
    <source>
        <dbReference type="EMBL" id="WVZ01877.1"/>
    </source>
</evidence>
<gene>
    <name evidence="2" type="ORF">V8G54_022683</name>
</gene>
<dbReference type="EMBL" id="CP144694">
    <property type="protein sequence ID" value="WVZ01877.1"/>
    <property type="molecule type" value="Genomic_DNA"/>
</dbReference>
<sequence length="138" mass="15149">MDSKPNQTHSLLQTHQHCYYCCYYSPTQTKKKKTPCSSFPEAMQGGSEGSRRRTEDYSGGKKKHHSAGATEAAFGCNPGVKGLGERSENSCHGFARLAEVEVARTGGAALEGKRVALKSLRFHIGRWMSLVQSSLHVF</sequence>
<feature type="region of interest" description="Disordered" evidence="1">
    <location>
        <begin position="29"/>
        <end position="68"/>
    </location>
</feature>
<accession>A0AAQ3RPL8</accession>
<dbReference type="AlphaFoldDB" id="A0AAQ3RPL8"/>
<reference evidence="2 3" key="1">
    <citation type="journal article" date="2023" name="Life. Sci Alliance">
        <title>Evolutionary insights into 3D genome organization and epigenetic landscape of Vigna mungo.</title>
        <authorList>
            <person name="Junaid A."/>
            <person name="Singh B."/>
            <person name="Bhatia S."/>
        </authorList>
    </citation>
    <scope>NUCLEOTIDE SEQUENCE [LARGE SCALE GENOMIC DNA]</scope>
    <source>
        <strain evidence="2">Urdbean</strain>
    </source>
</reference>
<dbReference type="Proteomes" id="UP001374535">
    <property type="component" value="Chromosome 7"/>
</dbReference>
<name>A0AAQ3RPL8_VIGMU</name>
<evidence type="ECO:0000313" key="3">
    <source>
        <dbReference type="Proteomes" id="UP001374535"/>
    </source>
</evidence>